<dbReference type="Pfam" id="PF12698">
    <property type="entry name" value="ABC2_membrane_3"/>
    <property type="match status" value="1"/>
</dbReference>
<name>A0A0R2M391_9LACO</name>
<protein>
    <submittedName>
        <fullName evidence="7">Phage-related infection protein</fullName>
    </submittedName>
</protein>
<dbReference type="EMBL" id="JQCL01000080">
    <property type="protein sequence ID" value="KRO08644.1"/>
    <property type="molecule type" value="Genomic_DNA"/>
</dbReference>
<evidence type="ECO:0000259" key="6">
    <source>
        <dbReference type="Pfam" id="PF12698"/>
    </source>
</evidence>
<dbReference type="InterPro" id="IPR017500">
    <property type="entry name" value="Phage_infect_YhgE_N"/>
</dbReference>
<comment type="caution">
    <text evidence="7">The sequence shown here is derived from an EMBL/GenBank/DDBJ whole genome shotgun (WGS) entry which is preliminary data.</text>
</comment>
<evidence type="ECO:0000256" key="3">
    <source>
        <dbReference type="ARBA" id="ARBA00022989"/>
    </source>
</evidence>
<dbReference type="STRING" id="942150.IV64_GL000736"/>
<keyword evidence="8" id="KW-1185">Reference proteome</keyword>
<feature type="transmembrane region" description="Helical" evidence="5">
    <location>
        <begin position="36"/>
        <end position="57"/>
    </location>
</feature>
<dbReference type="AlphaFoldDB" id="A0A0R2M391"/>
<dbReference type="GO" id="GO:0016020">
    <property type="term" value="C:membrane"/>
    <property type="evidence" value="ECO:0007669"/>
    <property type="project" value="UniProtKB-SubCell"/>
</dbReference>
<dbReference type="NCBIfam" id="TIGR03062">
    <property type="entry name" value="pip_yhgE_Cterm"/>
    <property type="match status" value="1"/>
</dbReference>
<evidence type="ECO:0000256" key="2">
    <source>
        <dbReference type="ARBA" id="ARBA00022692"/>
    </source>
</evidence>
<reference evidence="7 8" key="1">
    <citation type="journal article" date="2015" name="Genome Announc.">
        <title>Expanding the biotechnology potential of lactobacilli through comparative genomics of 213 strains and associated genera.</title>
        <authorList>
            <person name="Sun Z."/>
            <person name="Harris H.M."/>
            <person name="McCann A."/>
            <person name="Guo C."/>
            <person name="Argimon S."/>
            <person name="Zhang W."/>
            <person name="Yang X."/>
            <person name="Jeffery I.B."/>
            <person name="Cooney J.C."/>
            <person name="Kagawa T.F."/>
            <person name="Liu W."/>
            <person name="Song Y."/>
            <person name="Salvetti E."/>
            <person name="Wrobel A."/>
            <person name="Rasinkangas P."/>
            <person name="Parkhill J."/>
            <person name="Rea M.C."/>
            <person name="O'Sullivan O."/>
            <person name="Ritari J."/>
            <person name="Douillard F.P."/>
            <person name="Paul Ross R."/>
            <person name="Yang R."/>
            <person name="Briner A.E."/>
            <person name="Felis G.E."/>
            <person name="de Vos W.M."/>
            <person name="Barrangou R."/>
            <person name="Klaenhammer T.R."/>
            <person name="Caufield P.W."/>
            <person name="Cui Y."/>
            <person name="Zhang H."/>
            <person name="O'Toole P.W."/>
        </authorList>
    </citation>
    <scope>NUCLEOTIDE SEQUENCE [LARGE SCALE GENOMIC DNA]</scope>
    <source>
        <strain evidence="7 8">LMG 26013</strain>
    </source>
</reference>
<evidence type="ECO:0000256" key="4">
    <source>
        <dbReference type="ARBA" id="ARBA00023136"/>
    </source>
</evidence>
<organism evidence="7 8">
    <name type="scientific">Lactiplantibacillus xiangfangensis</name>
    <dbReference type="NCBI Taxonomy" id="942150"/>
    <lineage>
        <taxon>Bacteria</taxon>
        <taxon>Bacillati</taxon>
        <taxon>Bacillota</taxon>
        <taxon>Bacilli</taxon>
        <taxon>Lactobacillales</taxon>
        <taxon>Lactobacillaceae</taxon>
        <taxon>Lactiplantibacillus</taxon>
    </lineage>
</organism>
<comment type="subcellular location">
    <subcellularLocation>
        <location evidence="1">Membrane</location>
        <topology evidence="1">Multi-pass membrane protein</topology>
    </subcellularLocation>
</comment>
<evidence type="ECO:0000313" key="7">
    <source>
        <dbReference type="EMBL" id="KRO08644.1"/>
    </source>
</evidence>
<dbReference type="GO" id="GO:0140359">
    <property type="term" value="F:ABC-type transporter activity"/>
    <property type="evidence" value="ECO:0007669"/>
    <property type="project" value="InterPro"/>
</dbReference>
<feature type="transmembrane region" description="Helical" evidence="5">
    <location>
        <begin position="431"/>
        <end position="450"/>
    </location>
</feature>
<dbReference type="InterPro" id="IPR013525">
    <property type="entry name" value="ABC2_TM"/>
</dbReference>
<feature type="transmembrane region" description="Helical" evidence="5">
    <location>
        <begin position="371"/>
        <end position="392"/>
    </location>
</feature>
<dbReference type="PATRIC" id="fig|942150.3.peg.753"/>
<evidence type="ECO:0000313" key="8">
    <source>
        <dbReference type="Proteomes" id="UP000051783"/>
    </source>
</evidence>
<keyword evidence="4 5" id="KW-0472">Membrane</keyword>
<evidence type="ECO:0000256" key="1">
    <source>
        <dbReference type="ARBA" id="ARBA00004141"/>
    </source>
</evidence>
<dbReference type="PANTHER" id="PTHR43077:SF5">
    <property type="entry name" value="PHAGE INFECTION PROTEIN"/>
    <property type="match status" value="1"/>
</dbReference>
<dbReference type="PANTHER" id="PTHR43077">
    <property type="entry name" value="TRANSPORT PERMEASE YVFS-RELATED"/>
    <property type="match status" value="1"/>
</dbReference>
<keyword evidence="3 5" id="KW-1133">Transmembrane helix</keyword>
<sequence>MCFRLFKLIFEQVVQGSFWGVIKMFKAEWKKLSHDYGMILVLVMIALIPAIYCWLYLSSMWNTYGKMADIPVAVVNQDKTRRYHGKTIQIGHNLVKSLKRSDSLAYHQVSKKHAEAGLATGQYYMIVTIPSDFSKNATTLLSNQPHQLQLHYRISSGRNFIVSKMTTGAANAIQAKVATQVTKMYASILLGTVHNVKDGLRTAGTGSQALAKGDVQLQTGVNELSQSTQKLFAGLNQFQDQLPTSSATLPIKTGLTKLSTGTQALTAGTQAMGQGLTKLKNGNQAEAQTLLMSAEKLSTIRDSSHNAAILASPVQAITTDEAKVPNNGTGMAPFAIAIGLFVGGIAVGTMFDAYTPTIRPRHWWTWWGAKFSIVGLVGLLQSSGLFIVLHTIIGLQAKTNLQLFSLLLLGSLTFLAIIFGLRILLGGFGTWLITIVLVLQLSASAGLYPVQLTSSFASRLNPYLPMTYLIDGLRHAISLGGSIQMDSLIMMAILVVASGLIALKFAINIQTNKFGFLDGEDFVRAVKK</sequence>
<feature type="domain" description="ABC-2 type transporter transmembrane" evidence="6">
    <location>
        <begin position="42"/>
        <end position="503"/>
    </location>
</feature>
<feature type="transmembrane region" description="Helical" evidence="5">
    <location>
        <begin position="488"/>
        <end position="507"/>
    </location>
</feature>
<dbReference type="Proteomes" id="UP000051783">
    <property type="component" value="Unassembled WGS sequence"/>
</dbReference>
<accession>A0A0R2M391</accession>
<feature type="transmembrane region" description="Helical" evidence="5">
    <location>
        <begin position="404"/>
        <end position="425"/>
    </location>
</feature>
<evidence type="ECO:0000256" key="5">
    <source>
        <dbReference type="SAM" id="Phobius"/>
    </source>
</evidence>
<dbReference type="NCBIfam" id="TIGR03061">
    <property type="entry name" value="pip_yhgE_Nterm"/>
    <property type="match status" value="1"/>
</dbReference>
<proteinExistence type="predicted"/>
<keyword evidence="2 5" id="KW-0812">Transmembrane</keyword>
<dbReference type="Gene3D" id="3.40.1710.10">
    <property type="entry name" value="abc type-2 transporter like domain"/>
    <property type="match status" value="1"/>
</dbReference>
<feature type="transmembrane region" description="Helical" evidence="5">
    <location>
        <begin position="331"/>
        <end position="351"/>
    </location>
</feature>
<dbReference type="InterPro" id="IPR017501">
    <property type="entry name" value="Phage_infect_YhgE_C"/>
</dbReference>
<dbReference type="InterPro" id="IPR051328">
    <property type="entry name" value="T7SS_ABC-Transporter"/>
</dbReference>
<gene>
    <name evidence="7" type="ORF">IV64_GL000736</name>
</gene>